<dbReference type="EMBL" id="JAMPKK010000004">
    <property type="protein sequence ID" value="MEP0863433.1"/>
    <property type="molecule type" value="Genomic_DNA"/>
</dbReference>
<evidence type="ECO:0000256" key="1">
    <source>
        <dbReference type="SAM" id="MobiDB-lite"/>
    </source>
</evidence>
<evidence type="ECO:0000313" key="3">
    <source>
        <dbReference type="Proteomes" id="UP001442494"/>
    </source>
</evidence>
<feature type="region of interest" description="Disordered" evidence="1">
    <location>
        <begin position="400"/>
        <end position="419"/>
    </location>
</feature>
<feature type="region of interest" description="Disordered" evidence="1">
    <location>
        <begin position="141"/>
        <end position="207"/>
    </location>
</feature>
<dbReference type="RefSeq" id="WP_190421947.1">
    <property type="nucleotide sequence ID" value="NZ_JAMPKK010000004.1"/>
</dbReference>
<gene>
    <name evidence="2" type="ORF">NDI37_03000</name>
</gene>
<reference evidence="2 3" key="1">
    <citation type="submission" date="2022-04" db="EMBL/GenBank/DDBJ databases">
        <title>Positive selection, recombination, and allopatry shape intraspecific diversity of widespread and dominant cyanobacteria.</title>
        <authorList>
            <person name="Wei J."/>
            <person name="Shu W."/>
            <person name="Hu C."/>
        </authorList>
    </citation>
    <scope>NUCLEOTIDE SEQUENCE [LARGE SCALE GENOMIC DNA]</scope>
    <source>
        <strain evidence="2 3">GB2-A5</strain>
    </source>
</reference>
<proteinExistence type="predicted"/>
<keyword evidence="3" id="KW-1185">Reference proteome</keyword>
<evidence type="ECO:0000313" key="2">
    <source>
        <dbReference type="EMBL" id="MEP0863433.1"/>
    </source>
</evidence>
<organism evidence="2 3">
    <name type="scientific">Funiculus sociatus GB2-A5</name>
    <dbReference type="NCBI Taxonomy" id="2933946"/>
    <lineage>
        <taxon>Bacteria</taxon>
        <taxon>Bacillati</taxon>
        <taxon>Cyanobacteriota</taxon>
        <taxon>Cyanophyceae</taxon>
        <taxon>Coleofasciculales</taxon>
        <taxon>Coleofasciculaceae</taxon>
        <taxon>Funiculus</taxon>
    </lineage>
</organism>
<feature type="compositionally biased region" description="Polar residues" evidence="1">
    <location>
        <begin position="158"/>
        <end position="205"/>
    </location>
</feature>
<dbReference type="Gene3D" id="2.60.40.10">
    <property type="entry name" value="Immunoglobulins"/>
    <property type="match status" value="1"/>
</dbReference>
<sequence length="1371" mass="150769">MNKAKGNHAKAKEKIFSSFSLFLVFTVYFLLPRSVKALELPVESSDKANEDGFEISDAEIAPITEETATEETTTENLEVLPAENLPQTLPLYGLQEAIGEEPDTAALPLNLLLHENSLPQQTQVATPAALPVLQERFLSSPRFEGKQGNQTEVKKLAQSESPSNPIPQETQGSTKETPTNSELRESVSPTNAQPEESGNESTLSPTEVRILAPKSKEIGARSTNLVVQYNSQSQIQVTVNNKPLDPKIRSSVERNEAQNITTQVWYNIALEKGENAIAIQAAQGTPVTLQLNVKDTTERIEISPVGDARVRADGRSTIKLEGRITDENGELIRQDAVVTLTASAGKFIGADDDKDLPGFQVVAKEGQFAAELQSGLEAQKVRIRAATTTAEKREQIERINRTQENSSTPTALPPLTENRAISPEVGGLPRQSDRPINPQVGLPTQSDYLLPTKQANYSNELETFTQVEFITNLRPSIASGVINLRIGSRGTNYWGSRRDFLDPDTIDEGIGIDLSAAVFATGKVGEWLFTGAYNSARNLNETCDGITRLFRGPQFCEQQYPVYGDSSTVDYLTPSTDSVYLRMERTSPVPGSEPDYGMWGDYNTTEFSRASQLYSATNRQLHGFKGNYNLGNLQITALYSPDVEGFQRDTIAPSGTSGYYFLSRRLLIPGSENVFVETEEINRPGTVTSRKQLFRGADYEIDYDRGTLLFRRPVFATEFDPFGVTQVRRIVVTYQHEATPGDSTNIYAGRLQYNFSQEFGQQSWLGASYWRQDEGAQDFELYGADFLVPLGKDGQIVGEYAHSRNNNPFLGNVTGNAYRLEAYGAIARSILARGYYRSVEEGFANNATTSFTPGQTRYGASVATQVTTSTQVSASYDHEINFGIAPAERINFFDIFDPQPQPIPGERVDNSLTTIRAGVLQRLGAADLSLEYVNRSRDDRLGDTFDSDASQIVSRANIPLSRALTFRAQNELNLDDSDPLYPNRTTFGLDYEVMKGVSLRLAHQFVNTRVFGRDSISSLDTIVEQKIGENTSITGRYSIISGFNSITGQGAVGLNHTWAIAPGLRVLLGYEHIFSDQFGRTAAGQRFAQPYATGQSASALGIIGGDAYSVGLEYTDNPNFQASARVEHRTGSGGNNTVIAAGAAGKLSPSLTALFRYQQANGANQLLRALGDTVDIKLGMAYRNPASDKFNALLSYEYRRNPSTIPETLLLGTGTGYTEHVFAAEAIYAPSWRWEFYGKGAVRQSETYLSNNFSNSSTVFLTQMRVTYRLGYRWDVAGEGRWIGQPDVNFNETGFAVEAGYYVTPDLRASLGYSFGSVDDRDFSGYRSDGGIYFGLTLKVNELFGGFGRQKVAPPQQQESLVQPVATESQK</sequence>
<comment type="caution">
    <text evidence="2">The sequence shown here is derived from an EMBL/GenBank/DDBJ whole genome shotgun (WGS) entry which is preliminary data.</text>
</comment>
<name>A0ABV0JJ19_9CYAN</name>
<dbReference type="Proteomes" id="UP001442494">
    <property type="component" value="Unassembled WGS sequence"/>
</dbReference>
<accession>A0ABV0JJ19</accession>
<dbReference type="SUPFAM" id="SSF56935">
    <property type="entry name" value="Porins"/>
    <property type="match status" value="2"/>
</dbReference>
<dbReference type="InterPro" id="IPR013783">
    <property type="entry name" value="Ig-like_fold"/>
</dbReference>
<protein>
    <submittedName>
        <fullName evidence="2">Uncharacterized protein</fullName>
    </submittedName>
</protein>